<protein>
    <recommendedName>
        <fullName evidence="3">DNA (cytosine-5-)-methyltransferase</fullName>
    </recommendedName>
</protein>
<name>A0A813B961_9DINO</name>
<feature type="non-terminal residue" evidence="1">
    <location>
        <position position="429"/>
    </location>
</feature>
<gene>
    <name evidence="1" type="ORF">SNEC2469_LOCUS29858</name>
</gene>
<proteinExistence type="predicted"/>
<evidence type="ECO:0008006" key="3">
    <source>
        <dbReference type="Google" id="ProtNLM"/>
    </source>
</evidence>
<accession>A0A813B961</accession>
<sequence>DVAALVLEADPNAEAMVLWCAAPPCQDFSRIAKGVGHQGDRGRLFEDSVAFMDELRSILRRHRFAFLYENVEMEAAAAKVSSDALGVSPVFVCPSDFGWVSRPRLWWLSVDWTRVVTDPADGSPLEWAKRGRWDRLRLSAARVAADSFELGDLQFHPSVAQGRKLMPCATTPAPTDAMLQDSRGLLHLPPPDVKEQLHHIPAGYTAKAGADTKTRHRMVGNGWHWGVAARLLGILVMATWAKPVASGRAPSALPRQGTIPWLSQVWSRNGWDFSPPPRPTPALLGAGLDEDAHWAAATGMRHSLVGWPQLEPALEAVIRFRREWRHDLSRIRTEVLQELQEMVDDAAEDTTAWLATLPPHVRATYETSDRPRPFQGLIFDRLLRDLAYPATDDLRRDVAEGFDMLGRVRAAPGWKPRSDGRYLTPKGWT</sequence>
<dbReference type="InterPro" id="IPR029063">
    <property type="entry name" value="SAM-dependent_MTases_sf"/>
</dbReference>
<evidence type="ECO:0000313" key="1">
    <source>
        <dbReference type="EMBL" id="CAE7894086.1"/>
    </source>
</evidence>
<feature type="non-terminal residue" evidence="1">
    <location>
        <position position="1"/>
    </location>
</feature>
<dbReference type="EMBL" id="CAJNJA010068167">
    <property type="protein sequence ID" value="CAE7894086.1"/>
    <property type="molecule type" value="Genomic_DNA"/>
</dbReference>
<dbReference type="SUPFAM" id="SSF53335">
    <property type="entry name" value="S-adenosyl-L-methionine-dependent methyltransferases"/>
    <property type="match status" value="1"/>
</dbReference>
<comment type="caution">
    <text evidence="1">The sequence shown here is derived from an EMBL/GenBank/DDBJ whole genome shotgun (WGS) entry which is preliminary data.</text>
</comment>
<reference evidence="1" key="1">
    <citation type="submission" date="2021-02" db="EMBL/GenBank/DDBJ databases">
        <authorList>
            <person name="Dougan E. K."/>
            <person name="Rhodes N."/>
            <person name="Thang M."/>
            <person name="Chan C."/>
        </authorList>
    </citation>
    <scope>NUCLEOTIDE SEQUENCE</scope>
</reference>
<dbReference type="Proteomes" id="UP000601435">
    <property type="component" value="Unassembled WGS sequence"/>
</dbReference>
<organism evidence="1 2">
    <name type="scientific">Symbiodinium necroappetens</name>
    <dbReference type="NCBI Taxonomy" id="1628268"/>
    <lineage>
        <taxon>Eukaryota</taxon>
        <taxon>Sar</taxon>
        <taxon>Alveolata</taxon>
        <taxon>Dinophyceae</taxon>
        <taxon>Suessiales</taxon>
        <taxon>Symbiodiniaceae</taxon>
        <taxon>Symbiodinium</taxon>
    </lineage>
</organism>
<dbReference type="Gene3D" id="3.40.50.150">
    <property type="entry name" value="Vaccinia Virus protein VP39"/>
    <property type="match status" value="1"/>
</dbReference>
<keyword evidence="2" id="KW-1185">Reference proteome</keyword>
<dbReference type="AlphaFoldDB" id="A0A813B961"/>
<dbReference type="OrthoDB" id="416581at2759"/>
<evidence type="ECO:0000313" key="2">
    <source>
        <dbReference type="Proteomes" id="UP000601435"/>
    </source>
</evidence>